<reference evidence="2 3" key="1">
    <citation type="submission" date="2020-01" db="EMBL/GenBank/DDBJ databases">
        <title>Draft genome sequence of Aspergillus udagawae IFM 53868.</title>
        <authorList>
            <person name="Takahashi H."/>
            <person name="Yaguchi T."/>
        </authorList>
    </citation>
    <scope>NUCLEOTIDE SEQUENCE [LARGE SCALE GENOMIC DNA]</scope>
    <source>
        <strain evidence="2 3">IFM 53868</strain>
    </source>
</reference>
<name>A0ABQ1B2E1_9EURO</name>
<comment type="caution">
    <text evidence="2">The sequence shown here is derived from an EMBL/GenBank/DDBJ whole genome shotgun (WGS) entry which is preliminary data.</text>
</comment>
<proteinExistence type="predicted"/>
<accession>A0ABQ1B2E1</accession>
<evidence type="ECO:0000256" key="1">
    <source>
        <dbReference type="SAM" id="MobiDB-lite"/>
    </source>
</evidence>
<evidence type="ECO:0000313" key="2">
    <source>
        <dbReference type="EMBL" id="GFF92476.1"/>
    </source>
</evidence>
<organism evidence="2 3">
    <name type="scientific">Aspergillus udagawae</name>
    <dbReference type="NCBI Taxonomy" id="91492"/>
    <lineage>
        <taxon>Eukaryota</taxon>
        <taxon>Fungi</taxon>
        <taxon>Dikarya</taxon>
        <taxon>Ascomycota</taxon>
        <taxon>Pezizomycotina</taxon>
        <taxon>Eurotiomycetes</taxon>
        <taxon>Eurotiomycetidae</taxon>
        <taxon>Eurotiales</taxon>
        <taxon>Aspergillaceae</taxon>
        <taxon>Aspergillus</taxon>
        <taxon>Aspergillus subgen. Fumigati</taxon>
    </lineage>
</organism>
<protein>
    <submittedName>
        <fullName evidence="2">Uncharacterized protein</fullName>
    </submittedName>
</protein>
<gene>
    <name evidence="2" type="ORF">IFM53868_06856</name>
</gene>
<feature type="region of interest" description="Disordered" evidence="1">
    <location>
        <begin position="1"/>
        <end position="69"/>
    </location>
</feature>
<dbReference type="Proteomes" id="UP000465266">
    <property type="component" value="Unassembled WGS sequence"/>
</dbReference>
<keyword evidence="3" id="KW-1185">Reference proteome</keyword>
<sequence length="69" mass="7099">MWAIQPPRGQVETQGMDLPPMKHPSAATGLGPHPGGMRASTPRERPRACAASLPGVPLPPLPLCGAGPE</sequence>
<evidence type="ECO:0000313" key="3">
    <source>
        <dbReference type="Proteomes" id="UP000465266"/>
    </source>
</evidence>
<dbReference type="EMBL" id="BLKG01000082">
    <property type="protein sequence ID" value="GFF92476.1"/>
    <property type="molecule type" value="Genomic_DNA"/>
</dbReference>